<dbReference type="Gene3D" id="3.90.810.10">
    <property type="entry name" value="CRIB domain"/>
    <property type="match status" value="2"/>
</dbReference>
<feature type="compositionally biased region" description="Pro residues" evidence="8">
    <location>
        <begin position="301"/>
        <end position="334"/>
    </location>
</feature>
<feature type="compositionally biased region" description="Basic and acidic residues" evidence="8">
    <location>
        <begin position="136"/>
        <end position="145"/>
    </location>
</feature>
<dbReference type="PROSITE" id="PS50108">
    <property type="entry name" value="CRIB"/>
    <property type="match status" value="1"/>
</dbReference>
<sequence length="511" mass="54860">MPRGENAPSLLLSREENEMVFSLIGPKCQSLSTAVVQLFTTEGPAHSEWKKKDTGILCLIKDNGKRSYFFRIYCLYRKAMIWEHEVYIQIEYKCPRSYLHTFEAEEYMTAFNFANEDEARSLRNILIEKIEFRKQRREERRRRSEGATGATTAAVAPSSKYNHVGHSNGRENGVVAAPPPPPPAPAPLPKTSLAGSYNTLKGSSKKPKTRKLTKADIGAPLDFKHVSHVGWDANKGFDVDVDNLKEEEMRKFFSKAGISESQLRDQATRDFIYDFINAHGGLDAVKQEIEPAAKGGSGRLPAPPSVPAPPSLPAPAPPVPSRSPAPAPPVPPGPRTQSCAAAASRARRAPAPTAASKPAPAKTLATPHYSASGSTTTAAAAAPPMSAPPPPPAAPPAPPPPPPEAAPAPDMRSALMESIRSGNKNLKHVEVAAKPVANDDSRSNLLSEIRQGVELRSVSKEASNTSVDKKSTEACGLAGALARALQERSRAIHSSDSDLSDETTSGGEWDD</sequence>
<feature type="compositionally biased region" description="Low complexity" evidence="8">
    <location>
        <begin position="340"/>
        <end position="367"/>
    </location>
</feature>
<comment type="subcellular location">
    <subcellularLocation>
        <location evidence="2">Cytoplasm</location>
        <location evidence="2">Cytoskeleton</location>
    </subcellularLocation>
    <subcellularLocation>
        <location evidence="1">Nucleus</location>
    </subcellularLocation>
</comment>
<dbReference type="GO" id="GO:0005634">
    <property type="term" value="C:nucleus"/>
    <property type="evidence" value="ECO:0007669"/>
    <property type="project" value="UniProtKB-SubCell"/>
</dbReference>
<evidence type="ECO:0000256" key="8">
    <source>
        <dbReference type="SAM" id="MobiDB-lite"/>
    </source>
</evidence>
<organism evidence="12 13">
    <name type="scientific">Plutella xylostella</name>
    <name type="common">Diamondback moth</name>
    <name type="synonym">Plutella maculipennis</name>
    <dbReference type="NCBI Taxonomy" id="51655"/>
    <lineage>
        <taxon>Eukaryota</taxon>
        <taxon>Metazoa</taxon>
        <taxon>Ecdysozoa</taxon>
        <taxon>Arthropoda</taxon>
        <taxon>Hexapoda</taxon>
        <taxon>Insecta</taxon>
        <taxon>Pterygota</taxon>
        <taxon>Neoptera</taxon>
        <taxon>Endopterygota</taxon>
        <taxon>Lepidoptera</taxon>
        <taxon>Glossata</taxon>
        <taxon>Ditrysia</taxon>
        <taxon>Yponomeutoidea</taxon>
        <taxon>Plutellidae</taxon>
        <taxon>Plutella</taxon>
    </lineage>
</organism>
<dbReference type="InterPro" id="IPR011993">
    <property type="entry name" value="PH-like_dom_sf"/>
</dbReference>
<dbReference type="SUPFAM" id="SSF47912">
    <property type="entry name" value="Wiscott-Aldrich syndrome protein, WASP, C-terminal domain"/>
    <property type="match status" value="2"/>
</dbReference>
<dbReference type="SMART" id="SM00461">
    <property type="entry name" value="WH1"/>
    <property type="match status" value="1"/>
</dbReference>
<dbReference type="SMART" id="SM00246">
    <property type="entry name" value="WH2"/>
    <property type="match status" value="2"/>
</dbReference>
<accession>A0A8S4E6N5</accession>
<dbReference type="InterPro" id="IPR036936">
    <property type="entry name" value="CRIB_dom_sf"/>
</dbReference>
<dbReference type="PROSITE" id="PS50229">
    <property type="entry name" value="WH1"/>
    <property type="match status" value="1"/>
</dbReference>
<dbReference type="InterPro" id="IPR000697">
    <property type="entry name" value="WH1/EVH1_dom"/>
</dbReference>
<dbReference type="AlphaFoldDB" id="A0A8S4E6N5"/>
<feature type="domain" description="WH2" evidence="11">
    <location>
        <begin position="411"/>
        <end position="429"/>
    </location>
</feature>
<keyword evidence="4" id="KW-0597">Phosphoprotein</keyword>
<proteinExistence type="predicted"/>
<keyword evidence="3" id="KW-0963">Cytoplasm</keyword>
<evidence type="ECO:0000256" key="1">
    <source>
        <dbReference type="ARBA" id="ARBA00004123"/>
    </source>
</evidence>
<dbReference type="CDD" id="cd01205">
    <property type="entry name" value="EVH1_WASP-like"/>
    <property type="match status" value="1"/>
</dbReference>
<feature type="region of interest" description="Disordered" evidence="8">
    <location>
        <begin position="136"/>
        <end position="212"/>
    </location>
</feature>
<feature type="domain" description="CRIB" evidence="9">
    <location>
        <begin position="217"/>
        <end position="230"/>
    </location>
</feature>
<dbReference type="PANTHER" id="PTHR45691:SF6">
    <property type="entry name" value="PROTEIN DIAPHANOUS"/>
    <property type="match status" value="1"/>
</dbReference>
<dbReference type="InterPro" id="IPR033927">
    <property type="entry name" value="WASPfam_EVH1"/>
</dbReference>
<evidence type="ECO:0000256" key="2">
    <source>
        <dbReference type="ARBA" id="ARBA00004245"/>
    </source>
</evidence>
<dbReference type="GO" id="GO:0003779">
    <property type="term" value="F:actin binding"/>
    <property type="evidence" value="ECO:0007669"/>
    <property type="project" value="InterPro"/>
</dbReference>
<evidence type="ECO:0000256" key="5">
    <source>
        <dbReference type="ARBA" id="ARBA00022737"/>
    </source>
</evidence>
<gene>
    <name evidence="12" type="ORF">PLXY2_LOCUS4369</name>
</gene>
<feature type="compositionally biased region" description="Polar residues" evidence="8">
    <location>
        <begin position="193"/>
        <end position="202"/>
    </location>
</feature>
<dbReference type="CDD" id="cd00132">
    <property type="entry name" value="CRIB"/>
    <property type="match status" value="1"/>
</dbReference>
<name>A0A8S4E6N5_PLUXY</name>
<feature type="compositionally biased region" description="Polar residues" evidence="8">
    <location>
        <begin position="502"/>
        <end position="511"/>
    </location>
</feature>
<dbReference type="GO" id="GO:0030041">
    <property type="term" value="P:actin filament polymerization"/>
    <property type="evidence" value="ECO:0007669"/>
    <property type="project" value="TreeGrafter"/>
</dbReference>
<dbReference type="SUPFAM" id="SSF50729">
    <property type="entry name" value="PH domain-like"/>
    <property type="match status" value="1"/>
</dbReference>
<feature type="compositionally biased region" description="Pro residues" evidence="8">
    <location>
        <begin position="177"/>
        <end position="188"/>
    </location>
</feature>
<protein>
    <submittedName>
        <fullName evidence="12">(diamondback moth) hypothetical protein</fullName>
    </submittedName>
</protein>
<feature type="compositionally biased region" description="Basic and acidic residues" evidence="8">
    <location>
        <begin position="486"/>
        <end position="496"/>
    </location>
</feature>
<evidence type="ECO:0000256" key="7">
    <source>
        <dbReference type="ARBA" id="ARBA00023242"/>
    </source>
</evidence>
<keyword evidence="5" id="KW-0677">Repeat</keyword>
<dbReference type="FunFam" id="3.90.810.10:FF:000003">
    <property type="entry name" value="Neural Wiskott-Aldrich syndrome protein-like"/>
    <property type="match status" value="1"/>
</dbReference>
<evidence type="ECO:0000313" key="13">
    <source>
        <dbReference type="Proteomes" id="UP000653454"/>
    </source>
</evidence>
<dbReference type="InterPro" id="IPR000095">
    <property type="entry name" value="CRIB_dom"/>
</dbReference>
<feature type="region of interest" description="Disordered" evidence="8">
    <location>
        <begin position="486"/>
        <end position="511"/>
    </location>
</feature>
<feature type="compositionally biased region" description="Basic residues" evidence="8">
    <location>
        <begin position="203"/>
        <end position="212"/>
    </location>
</feature>
<dbReference type="Pfam" id="PF00568">
    <property type="entry name" value="WH1"/>
    <property type="match status" value="1"/>
</dbReference>
<evidence type="ECO:0000256" key="6">
    <source>
        <dbReference type="ARBA" id="ARBA00023212"/>
    </source>
</evidence>
<feature type="region of interest" description="Disordered" evidence="8">
    <location>
        <begin position="293"/>
        <end position="423"/>
    </location>
</feature>
<dbReference type="InterPro" id="IPR051412">
    <property type="entry name" value="Formin_Homology_Diaphanous_sf"/>
</dbReference>
<keyword evidence="13" id="KW-1185">Reference proteome</keyword>
<feature type="domain" description="WH1" evidence="10">
    <location>
        <begin position="23"/>
        <end position="133"/>
    </location>
</feature>
<dbReference type="InterPro" id="IPR011026">
    <property type="entry name" value="WAS_C"/>
</dbReference>
<feature type="compositionally biased region" description="Pro residues" evidence="8">
    <location>
        <begin position="385"/>
        <end position="406"/>
    </location>
</feature>
<dbReference type="Proteomes" id="UP000653454">
    <property type="component" value="Unassembled WGS sequence"/>
</dbReference>
<dbReference type="Pfam" id="PF02205">
    <property type="entry name" value="WH2"/>
    <property type="match status" value="2"/>
</dbReference>
<dbReference type="SMART" id="SM00285">
    <property type="entry name" value="PBD"/>
    <property type="match status" value="1"/>
</dbReference>
<dbReference type="InterPro" id="IPR003124">
    <property type="entry name" value="WH2_dom"/>
</dbReference>
<evidence type="ECO:0000259" key="10">
    <source>
        <dbReference type="PROSITE" id="PS50229"/>
    </source>
</evidence>
<evidence type="ECO:0000256" key="3">
    <source>
        <dbReference type="ARBA" id="ARBA00022490"/>
    </source>
</evidence>
<reference evidence="12" key="1">
    <citation type="submission" date="2020-11" db="EMBL/GenBank/DDBJ databases">
        <authorList>
            <person name="Whiteford S."/>
        </authorList>
    </citation>
    <scope>NUCLEOTIDE SEQUENCE</scope>
</reference>
<dbReference type="Gene3D" id="2.30.29.30">
    <property type="entry name" value="Pleckstrin-homology domain (PH domain)/Phosphotyrosine-binding domain (PTB)"/>
    <property type="match status" value="1"/>
</dbReference>
<dbReference type="PANTHER" id="PTHR45691">
    <property type="entry name" value="PROTEIN DIAPHANOUS"/>
    <property type="match status" value="1"/>
</dbReference>
<keyword evidence="7" id="KW-0539">Nucleus</keyword>
<feature type="domain" description="WH2" evidence="11">
    <location>
        <begin position="441"/>
        <end position="458"/>
    </location>
</feature>
<comment type="caution">
    <text evidence="12">The sequence shown here is derived from an EMBL/GenBank/DDBJ whole genome shotgun (WGS) entry which is preliminary data.</text>
</comment>
<dbReference type="EMBL" id="CAJHNJ030000012">
    <property type="protein sequence ID" value="CAG9110969.1"/>
    <property type="molecule type" value="Genomic_DNA"/>
</dbReference>
<evidence type="ECO:0000313" key="12">
    <source>
        <dbReference type="EMBL" id="CAG9110969.1"/>
    </source>
</evidence>
<dbReference type="PROSITE" id="PS51082">
    <property type="entry name" value="WH2"/>
    <property type="match status" value="2"/>
</dbReference>
<keyword evidence="6" id="KW-0206">Cytoskeleton</keyword>
<evidence type="ECO:0000259" key="9">
    <source>
        <dbReference type="PROSITE" id="PS50108"/>
    </source>
</evidence>
<evidence type="ECO:0000259" key="11">
    <source>
        <dbReference type="PROSITE" id="PS51082"/>
    </source>
</evidence>
<evidence type="ECO:0000256" key="4">
    <source>
        <dbReference type="ARBA" id="ARBA00022553"/>
    </source>
</evidence>
<dbReference type="FunFam" id="2.30.29.30:FF:000130">
    <property type="entry name" value="neural Wiskott-Aldrich syndrome protein"/>
    <property type="match status" value="1"/>
</dbReference>
<dbReference type="Pfam" id="PF00786">
    <property type="entry name" value="PBD"/>
    <property type="match status" value="1"/>
</dbReference>
<dbReference type="GO" id="GO:0005884">
    <property type="term" value="C:actin filament"/>
    <property type="evidence" value="ECO:0007669"/>
    <property type="project" value="TreeGrafter"/>
</dbReference>